<sequence>MLRKITEKIYAVGVNDFKRRLFDALIPLPDGTSYNSYLVRGQKTAVIDAVDPPFAAEWLQNIKAADCHPDYIIANHAEQDHSGAILDFIRAYPQARIVTNAKCRELLLDLLHVPVEKFLLVEDKTALDLGGLTLQFHFAPWVHWPETMFTFVLEEKILFTTDFLGAHYASDDLYPSDEAIVYRAAKRYYAEIMMPFRVNIRKHLELVKTLTPKIIAPSHGQVYNHPEFILSAYADWASEDTKDALLLYVSMHDSVRRMTEIIRGELEAKNITVRALDLAAADLGAVAMELVDARAVLLGTPVVLAGAHPVAANAVFLFNALRPKTKYLGLYGSYSWGGRAVEQLSAMLTAVKPEILPPLFFKGLPKPDEEKQLAAWAQELALKL</sequence>
<gene>
    <name evidence="3" type="ORF">NO1_1564</name>
</gene>
<evidence type="ECO:0000256" key="1">
    <source>
        <dbReference type="ARBA" id="ARBA00007121"/>
    </source>
</evidence>
<dbReference type="GO" id="GO:0046872">
    <property type="term" value="F:metal ion binding"/>
    <property type="evidence" value="ECO:0007669"/>
    <property type="project" value="InterPro"/>
</dbReference>
<dbReference type="InterPro" id="IPR016440">
    <property type="entry name" value="Rubredoxin-O_OxRdtase"/>
</dbReference>
<dbReference type="Pfam" id="PF19583">
    <property type="entry name" value="ODP"/>
    <property type="match status" value="1"/>
</dbReference>
<evidence type="ECO:0000313" key="3">
    <source>
        <dbReference type="EMBL" id="GBR74376.1"/>
    </source>
</evidence>
<dbReference type="GO" id="GO:0016491">
    <property type="term" value="F:oxidoreductase activity"/>
    <property type="evidence" value="ECO:0007669"/>
    <property type="project" value="InterPro"/>
</dbReference>
<dbReference type="PIRSF" id="PIRSF005243">
    <property type="entry name" value="ROO"/>
    <property type="match status" value="1"/>
</dbReference>
<dbReference type="Proteomes" id="UP000269352">
    <property type="component" value="Unassembled WGS sequence"/>
</dbReference>
<accession>A0A388TCZ0</accession>
<dbReference type="PROSITE" id="PS50902">
    <property type="entry name" value="FLAVODOXIN_LIKE"/>
    <property type="match status" value="1"/>
</dbReference>
<evidence type="ECO:0000259" key="2">
    <source>
        <dbReference type="PROSITE" id="PS50902"/>
    </source>
</evidence>
<proteinExistence type="inferred from homology"/>
<reference evidence="3 4" key="1">
    <citation type="journal article" date="2019" name="ISME J.">
        <title>Genome analyses of uncultured TG2/ZB3 bacteria in 'Margulisbacteria' specifically attached to ectosymbiotic spirochetes of protists in the termite gut.</title>
        <authorList>
            <person name="Utami Y.D."/>
            <person name="Kuwahara H."/>
            <person name="Igai K."/>
            <person name="Murakami T."/>
            <person name="Sugaya K."/>
            <person name="Morikawa T."/>
            <person name="Nagura Y."/>
            <person name="Yuki M."/>
            <person name="Deevong P."/>
            <person name="Inoue T."/>
            <person name="Kihara K."/>
            <person name="Lo N."/>
            <person name="Yamada A."/>
            <person name="Ohkuma M."/>
            <person name="Hongoh Y."/>
        </authorList>
    </citation>
    <scope>NUCLEOTIDE SEQUENCE [LARGE SCALE GENOMIC DNA]</scope>
    <source>
        <strain evidence="3">NkOx7-01</strain>
    </source>
</reference>
<dbReference type="InterPro" id="IPR036866">
    <property type="entry name" value="RibonucZ/Hydroxyglut_hydro"/>
</dbReference>
<comment type="similarity">
    <text evidence="1">In the N-terminal section; belongs to the zinc metallo-hydrolase group 3 family.</text>
</comment>
<dbReference type="Gene3D" id="3.60.15.10">
    <property type="entry name" value="Ribonuclease Z/Hydroxyacylglutathione hydrolase-like"/>
    <property type="match status" value="1"/>
</dbReference>
<dbReference type="SUPFAM" id="SSF52218">
    <property type="entry name" value="Flavoproteins"/>
    <property type="match status" value="1"/>
</dbReference>
<dbReference type="GO" id="GO:0010181">
    <property type="term" value="F:FMN binding"/>
    <property type="evidence" value="ECO:0007669"/>
    <property type="project" value="InterPro"/>
</dbReference>
<keyword evidence="4" id="KW-1185">Reference proteome</keyword>
<evidence type="ECO:0000313" key="4">
    <source>
        <dbReference type="Proteomes" id="UP000269352"/>
    </source>
</evidence>
<dbReference type="PANTHER" id="PTHR43717">
    <property type="entry name" value="ANAEROBIC NITRIC OXIDE REDUCTASE FLAVORUBREDOXIN"/>
    <property type="match status" value="1"/>
</dbReference>
<dbReference type="InterPro" id="IPR045761">
    <property type="entry name" value="ODP_dom"/>
</dbReference>
<dbReference type="InterPro" id="IPR029039">
    <property type="entry name" value="Flavoprotein-like_sf"/>
</dbReference>
<dbReference type="SUPFAM" id="SSF56281">
    <property type="entry name" value="Metallo-hydrolase/oxidoreductase"/>
    <property type="match status" value="1"/>
</dbReference>
<dbReference type="Gene3D" id="3.40.50.360">
    <property type="match status" value="1"/>
</dbReference>
<dbReference type="SMART" id="SM00849">
    <property type="entry name" value="Lactamase_B"/>
    <property type="match status" value="1"/>
</dbReference>
<dbReference type="InterPro" id="IPR008254">
    <property type="entry name" value="Flavodoxin/NO_synth"/>
</dbReference>
<dbReference type="GO" id="GO:0009055">
    <property type="term" value="F:electron transfer activity"/>
    <property type="evidence" value="ECO:0007669"/>
    <property type="project" value="InterPro"/>
</dbReference>
<protein>
    <submittedName>
        <fullName evidence="3">Metallo-beta-lactamase</fullName>
    </submittedName>
</protein>
<comment type="caution">
    <text evidence="3">The sequence shown here is derived from an EMBL/GenBank/DDBJ whole genome shotgun (WGS) entry which is preliminary data.</text>
</comment>
<dbReference type="CDD" id="cd07709">
    <property type="entry name" value="flavodiiron_proteins_MBL-fold"/>
    <property type="match status" value="1"/>
</dbReference>
<organism evidence="3 4">
    <name type="scientific">Termititenax aidoneus</name>
    <dbReference type="NCBI Taxonomy" id="2218524"/>
    <lineage>
        <taxon>Bacteria</taxon>
        <taxon>Bacillati</taxon>
        <taxon>Candidatus Margulisiibacteriota</taxon>
        <taxon>Candidatus Termititenacia</taxon>
        <taxon>Candidatus Termititenacales</taxon>
        <taxon>Candidatus Termititenacaceae</taxon>
        <taxon>Candidatus Termititenax</taxon>
    </lineage>
</organism>
<feature type="domain" description="Flavodoxin-like" evidence="2">
    <location>
        <begin position="244"/>
        <end position="381"/>
    </location>
</feature>
<dbReference type="EMBL" id="BGZN01000043">
    <property type="protein sequence ID" value="GBR74376.1"/>
    <property type="molecule type" value="Genomic_DNA"/>
</dbReference>
<dbReference type="PANTHER" id="PTHR43717:SF1">
    <property type="entry name" value="ANAEROBIC NITRIC OXIDE REDUCTASE FLAVORUBREDOXIN"/>
    <property type="match status" value="1"/>
</dbReference>
<dbReference type="InterPro" id="IPR001279">
    <property type="entry name" value="Metallo-B-lactamas"/>
</dbReference>
<name>A0A388TCZ0_TERA1</name>
<dbReference type="AlphaFoldDB" id="A0A388TCZ0"/>